<name>A0A5D5AKN8_9EURY</name>
<sequence>MSLVRRIVAYKNALEGWLRDRFEDTLPGLWARGLYHGLFSHPAYEIIELEAEDIEDAFMVACFPDAFGIPSPVSYYTAELLPYLEDEYEQWQRRMWDRGSLLERKGKQLHF</sequence>
<protein>
    <submittedName>
        <fullName evidence="1">Uncharacterized protein</fullName>
    </submittedName>
</protein>
<dbReference type="Proteomes" id="UP000324104">
    <property type="component" value="Unassembled WGS sequence"/>
</dbReference>
<dbReference type="RefSeq" id="WP_149082012.1">
    <property type="nucleotide sequence ID" value="NZ_VTAW01000017.1"/>
</dbReference>
<organism evidence="1 2">
    <name type="scientific">Natrialba swarupiae</name>
    <dbReference type="NCBI Taxonomy" id="2448032"/>
    <lineage>
        <taxon>Archaea</taxon>
        <taxon>Methanobacteriati</taxon>
        <taxon>Methanobacteriota</taxon>
        <taxon>Stenosarchaea group</taxon>
        <taxon>Halobacteria</taxon>
        <taxon>Halobacteriales</taxon>
        <taxon>Natrialbaceae</taxon>
        <taxon>Natrialba</taxon>
    </lineage>
</organism>
<accession>A0A5D5AKN8</accession>
<keyword evidence="2" id="KW-1185">Reference proteome</keyword>
<dbReference type="EMBL" id="VTAW01000017">
    <property type="protein sequence ID" value="TYT61515.1"/>
    <property type="molecule type" value="Genomic_DNA"/>
</dbReference>
<evidence type="ECO:0000313" key="1">
    <source>
        <dbReference type="EMBL" id="TYT61515.1"/>
    </source>
</evidence>
<reference evidence="1 2" key="1">
    <citation type="submission" date="2019-08" db="EMBL/GenBank/DDBJ databases">
        <title>Archaea genome.</title>
        <authorList>
            <person name="Kajale S."/>
            <person name="Shouche Y."/>
            <person name="Deshpande N."/>
            <person name="Sharma A."/>
        </authorList>
    </citation>
    <scope>NUCLEOTIDE SEQUENCE [LARGE SCALE GENOMIC DNA]</scope>
    <source>
        <strain evidence="1 2">ESP3B_9</strain>
    </source>
</reference>
<comment type="caution">
    <text evidence="1">The sequence shown here is derived from an EMBL/GenBank/DDBJ whole genome shotgun (WGS) entry which is preliminary data.</text>
</comment>
<dbReference type="Pfam" id="PF25952">
    <property type="entry name" value="DUF7990"/>
    <property type="match status" value="1"/>
</dbReference>
<evidence type="ECO:0000313" key="2">
    <source>
        <dbReference type="Proteomes" id="UP000324104"/>
    </source>
</evidence>
<gene>
    <name evidence="1" type="ORF">FYC77_13445</name>
</gene>
<dbReference type="AlphaFoldDB" id="A0A5D5AKN8"/>
<dbReference type="InterPro" id="IPR058303">
    <property type="entry name" value="DUF7990"/>
</dbReference>
<proteinExistence type="predicted"/>